<organism evidence="15 16">
    <name type="scientific">Pestalotiopsis fici (strain W106-1 / CGMCC3.15140)</name>
    <dbReference type="NCBI Taxonomy" id="1229662"/>
    <lineage>
        <taxon>Eukaryota</taxon>
        <taxon>Fungi</taxon>
        <taxon>Dikarya</taxon>
        <taxon>Ascomycota</taxon>
        <taxon>Pezizomycotina</taxon>
        <taxon>Sordariomycetes</taxon>
        <taxon>Xylariomycetidae</taxon>
        <taxon>Amphisphaeriales</taxon>
        <taxon>Sporocadaceae</taxon>
        <taxon>Pestalotiopsis</taxon>
    </lineage>
</organism>
<dbReference type="OMA" id="THIKDEP"/>
<dbReference type="Pfam" id="PF01753">
    <property type="entry name" value="zf-MYND"/>
    <property type="match status" value="1"/>
</dbReference>
<feature type="compositionally biased region" description="Low complexity" evidence="11">
    <location>
        <begin position="37"/>
        <end position="48"/>
    </location>
</feature>
<dbReference type="CDD" id="cd18793">
    <property type="entry name" value="SF2_C_SNF"/>
    <property type="match status" value="1"/>
</dbReference>
<evidence type="ECO:0000256" key="6">
    <source>
        <dbReference type="ARBA" id="ARBA00022801"/>
    </source>
</evidence>
<dbReference type="Gene3D" id="3.40.50.300">
    <property type="entry name" value="P-loop containing nucleotide triphosphate hydrolases"/>
    <property type="match status" value="1"/>
</dbReference>
<dbReference type="EMBL" id="KI912112">
    <property type="protein sequence ID" value="ETS82076.1"/>
    <property type="molecule type" value="Genomic_DNA"/>
</dbReference>
<accession>W3XA75</accession>
<evidence type="ECO:0000256" key="9">
    <source>
        <dbReference type="ARBA" id="ARBA00022840"/>
    </source>
</evidence>
<keyword evidence="16" id="KW-1185">Reference proteome</keyword>
<dbReference type="SMART" id="SM00487">
    <property type="entry name" value="DEXDc"/>
    <property type="match status" value="1"/>
</dbReference>
<dbReference type="InterPro" id="IPR027417">
    <property type="entry name" value="P-loop_NTPase"/>
</dbReference>
<feature type="region of interest" description="Disordered" evidence="11">
    <location>
        <begin position="804"/>
        <end position="846"/>
    </location>
</feature>
<evidence type="ECO:0000259" key="14">
    <source>
        <dbReference type="PROSITE" id="PS51194"/>
    </source>
</evidence>
<name>W3XA75_PESFW</name>
<evidence type="ECO:0000259" key="12">
    <source>
        <dbReference type="PROSITE" id="PS50089"/>
    </source>
</evidence>
<dbReference type="InterPro" id="IPR013083">
    <property type="entry name" value="Znf_RING/FYVE/PHD"/>
</dbReference>
<dbReference type="InParanoid" id="W3XA75"/>
<dbReference type="GO" id="GO:0008094">
    <property type="term" value="F:ATP-dependent activity, acting on DNA"/>
    <property type="evidence" value="ECO:0007669"/>
    <property type="project" value="TreeGrafter"/>
</dbReference>
<dbReference type="PROSITE" id="PS51192">
    <property type="entry name" value="HELICASE_ATP_BIND_1"/>
    <property type="match status" value="1"/>
</dbReference>
<dbReference type="InterPro" id="IPR000330">
    <property type="entry name" value="SNF2_N"/>
</dbReference>
<dbReference type="InterPro" id="IPR050628">
    <property type="entry name" value="SNF2_RAD54_helicase_TF"/>
</dbReference>
<dbReference type="KEGG" id="pfy:PFICI_07078"/>
<dbReference type="PANTHER" id="PTHR45626">
    <property type="entry name" value="TRANSCRIPTION TERMINATION FACTOR 2-RELATED"/>
    <property type="match status" value="1"/>
</dbReference>
<dbReference type="PROSITE" id="PS51194">
    <property type="entry name" value="HELICASE_CTER"/>
    <property type="match status" value="1"/>
</dbReference>
<feature type="domain" description="Helicase C-terminal" evidence="14">
    <location>
        <begin position="1016"/>
        <end position="1179"/>
    </location>
</feature>
<feature type="region of interest" description="Disordered" evidence="11">
    <location>
        <begin position="863"/>
        <end position="884"/>
    </location>
</feature>
<feature type="compositionally biased region" description="Acidic residues" evidence="11">
    <location>
        <begin position="934"/>
        <end position="943"/>
    </location>
</feature>
<feature type="compositionally biased region" description="Polar residues" evidence="11">
    <location>
        <begin position="73"/>
        <end position="82"/>
    </location>
</feature>
<dbReference type="SMART" id="SM00490">
    <property type="entry name" value="HELICc"/>
    <property type="match status" value="1"/>
</dbReference>
<keyword evidence="7" id="KW-0347">Helicase</keyword>
<dbReference type="OrthoDB" id="423559at2759"/>
<dbReference type="Pfam" id="PF00176">
    <property type="entry name" value="SNF2-rel_dom"/>
    <property type="match status" value="1"/>
</dbReference>
<dbReference type="PROSITE" id="PS00690">
    <property type="entry name" value="DEAH_ATP_HELICASE"/>
    <property type="match status" value="1"/>
</dbReference>
<feature type="compositionally biased region" description="Low complexity" evidence="11">
    <location>
        <begin position="118"/>
        <end position="127"/>
    </location>
</feature>
<evidence type="ECO:0000256" key="10">
    <source>
        <dbReference type="PROSITE-ProRule" id="PRU00175"/>
    </source>
</evidence>
<feature type="compositionally biased region" description="Polar residues" evidence="11">
    <location>
        <begin position="871"/>
        <end position="882"/>
    </location>
</feature>
<keyword evidence="6" id="KW-0378">Hydrolase</keyword>
<dbReference type="GO" id="GO:0016787">
    <property type="term" value="F:hydrolase activity"/>
    <property type="evidence" value="ECO:0007669"/>
    <property type="project" value="UniProtKB-KW"/>
</dbReference>
<evidence type="ECO:0000256" key="8">
    <source>
        <dbReference type="ARBA" id="ARBA00022833"/>
    </source>
</evidence>
<dbReference type="InterPro" id="IPR038718">
    <property type="entry name" value="SNF2-like_sf"/>
</dbReference>
<dbReference type="Pfam" id="PF00097">
    <property type="entry name" value="zf-C3HC4"/>
    <property type="match status" value="1"/>
</dbReference>
<dbReference type="InterPro" id="IPR001650">
    <property type="entry name" value="Helicase_C-like"/>
</dbReference>
<dbReference type="GeneID" id="19272091"/>
<dbReference type="PROSITE" id="PS50089">
    <property type="entry name" value="ZF_RING_2"/>
    <property type="match status" value="1"/>
</dbReference>
<proteinExistence type="inferred from homology"/>
<dbReference type="GO" id="GO:0004386">
    <property type="term" value="F:helicase activity"/>
    <property type="evidence" value="ECO:0007669"/>
    <property type="project" value="UniProtKB-KW"/>
</dbReference>
<comment type="similarity">
    <text evidence="2">Belongs to the SNF2/RAD54 helicase family.</text>
</comment>
<sequence length="1200" mass="133649">MVKPRDYIKREPLDELPPQNVTTIDRALVKPTREDSGSSSPLGSTPTSARERQLQPDGRQRQDHCRIKEENGRTQQVRQGGNATPVKMESGTQALNSRAPFQSRIKSEPNTPHIKSEPSSSRATTTRSAPRAAPACLNCRAKIKIRCDKCQAAGYCRQSCLEADAQRHFDFCVGGVYEGQQDLGPDVWLASRSTSPEPAATASTQKRSCLNCSSSSKLLSPCSCCFRVFYCSLHCEQIDRPRHRASIAGGVSDPGAGTNNTHRDVRSSNLGSERETDESSSIEPDYDGAGLVVNSDIGLEHDTGQSGLQPWTNNPDTVRLIEHLASLPDIDVPPAGRQRTPHALACELQPHQKVGLTWLMRQEKSIHRGGILADTMGLGKTIQALALILAHPSKDQAHKTTLIVAPVSLQRQWKTEIEDKIRPGHKLKTIIIDGRKRKTVTMASLLSHDIVLTSYGTILSEYSPRKGASNKKLITAALYHRIILDEAHNIKNDRSRTSEAITSLRARYKLCLTATPLMNNVRELYSLVRFLRISPYDEWAEFNQTFVKPTSSRSDFERQPAMRALHTFLQSILLQRTANSRIDGHPVLRLPPLIHETSTMEFDDDQRRDYSAVEQRMRDKFQGYVESNTVLKNYCNVLVMILRLRQFCCHPQLITDHGIPDGIRLKPREMITLALKLDEAVVESIKQLEALQCSLCNQTTENPVIIHPCGHFLCSVCFTGYVYVQEAAQIADDGEDEDYPLCPSNSCGEIVDPRKVLCYSHFLTAYGLDNEGGADEELAEEYLSTEMSDDSEVDEHGNVRGFVASDEDESSASEEESHLDNLAQAGPSVSLEPIESINSDSDSDESLPELGVLLRRTSPGALPFRKRARSSMGNSRANTEAENSADIFAKRNNFLDRHMETLSAAKSKKSKTSGSNGSHSFTSQRQKSSRFGYSDDESLDETEESSRKRKRSHGKGIARGEEPASRRLTASNNNKGKKTFVSLADLKAESNKNAAAKEKYLAKLNQEYEPSVKTEEVMRILGDITKNKPGEKTLVFSVFTSFLDILEKPMRDERYNFRRYDGSMARRAREVAVHDFMKRPEVKVMLIGLRAGNAGLNLQAASNVIILDPFWNPSIEDQAVGRAHRFPQNKPVTVYRVLINETIEDRILQLQEVKRELVGQVLDNQAAGSMSRLSIRELASLFGLSLPQRSRRGLAGPLDG</sequence>
<evidence type="ECO:0000259" key="13">
    <source>
        <dbReference type="PROSITE" id="PS51192"/>
    </source>
</evidence>
<dbReference type="InterPro" id="IPR014001">
    <property type="entry name" value="Helicase_ATP-bd"/>
</dbReference>
<dbReference type="eggNOG" id="KOG1001">
    <property type="taxonomic scope" value="Eukaryota"/>
</dbReference>
<dbReference type="InterPro" id="IPR001841">
    <property type="entry name" value="Znf_RING"/>
</dbReference>
<gene>
    <name evidence="15" type="ORF">PFICI_07078</name>
</gene>
<dbReference type="GO" id="GO:0005737">
    <property type="term" value="C:cytoplasm"/>
    <property type="evidence" value="ECO:0007669"/>
    <property type="project" value="TreeGrafter"/>
</dbReference>
<reference evidence="16" key="1">
    <citation type="journal article" date="2015" name="BMC Genomics">
        <title>Genomic and transcriptomic analysis of the endophytic fungus Pestalotiopsis fici reveals its lifestyle and high potential for synthesis of natural products.</title>
        <authorList>
            <person name="Wang X."/>
            <person name="Zhang X."/>
            <person name="Liu L."/>
            <person name="Xiang M."/>
            <person name="Wang W."/>
            <person name="Sun X."/>
            <person name="Che Y."/>
            <person name="Guo L."/>
            <person name="Liu G."/>
            <person name="Guo L."/>
            <person name="Wang C."/>
            <person name="Yin W.B."/>
            <person name="Stadler M."/>
            <person name="Zhang X."/>
            <person name="Liu X."/>
        </authorList>
    </citation>
    <scope>NUCLEOTIDE SEQUENCE [LARGE SCALE GENOMIC DNA]</scope>
    <source>
        <strain evidence="16">W106-1 / CGMCC3.15140</strain>
    </source>
</reference>
<dbReference type="Gene3D" id="3.30.40.10">
    <property type="entry name" value="Zinc/RING finger domain, C3HC4 (zinc finger)"/>
    <property type="match status" value="1"/>
</dbReference>
<feature type="domain" description="RING-type" evidence="12">
    <location>
        <begin position="693"/>
        <end position="743"/>
    </location>
</feature>
<keyword evidence="3" id="KW-0479">Metal-binding</keyword>
<keyword evidence="8" id="KW-0862">Zinc</keyword>
<feature type="compositionally biased region" description="Basic residues" evidence="11">
    <location>
        <begin position="947"/>
        <end position="956"/>
    </location>
</feature>
<dbReference type="AlphaFoldDB" id="W3XA75"/>
<dbReference type="InterPro" id="IPR002893">
    <property type="entry name" value="Znf_MYND"/>
</dbReference>
<feature type="compositionally biased region" description="Basic and acidic residues" evidence="11">
    <location>
        <begin position="49"/>
        <end position="72"/>
    </location>
</feature>
<feature type="region of interest" description="Disordered" evidence="11">
    <location>
        <begin position="1"/>
        <end position="127"/>
    </location>
</feature>
<feature type="domain" description="Helicase ATP-binding" evidence="13">
    <location>
        <begin position="361"/>
        <end position="534"/>
    </location>
</feature>
<dbReference type="InterPro" id="IPR002464">
    <property type="entry name" value="DNA/RNA_helicase_DEAH_CS"/>
</dbReference>
<feature type="compositionally biased region" description="Acidic residues" evidence="11">
    <location>
        <begin position="805"/>
        <end position="814"/>
    </location>
</feature>
<dbReference type="InterPro" id="IPR049730">
    <property type="entry name" value="SNF2/RAD54-like_C"/>
</dbReference>
<dbReference type="InterPro" id="IPR018957">
    <property type="entry name" value="Znf_C3HC4_RING-type"/>
</dbReference>
<dbReference type="Gene3D" id="6.10.140.2220">
    <property type="match status" value="1"/>
</dbReference>
<comment type="subcellular location">
    <subcellularLocation>
        <location evidence="1">Nucleus</location>
    </subcellularLocation>
</comment>
<evidence type="ECO:0000256" key="11">
    <source>
        <dbReference type="SAM" id="MobiDB-lite"/>
    </source>
</evidence>
<dbReference type="RefSeq" id="XP_007833850.1">
    <property type="nucleotide sequence ID" value="XM_007835659.1"/>
</dbReference>
<dbReference type="SUPFAM" id="SSF144232">
    <property type="entry name" value="HIT/MYND zinc finger-like"/>
    <property type="match status" value="2"/>
</dbReference>
<evidence type="ECO:0000256" key="4">
    <source>
        <dbReference type="ARBA" id="ARBA00022741"/>
    </source>
</evidence>
<dbReference type="SUPFAM" id="SSF52540">
    <property type="entry name" value="P-loop containing nucleoside triphosphate hydrolases"/>
    <property type="match status" value="2"/>
</dbReference>
<evidence type="ECO:0000256" key="3">
    <source>
        <dbReference type="ARBA" id="ARBA00022723"/>
    </source>
</evidence>
<dbReference type="SUPFAM" id="SSF57850">
    <property type="entry name" value="RING/U-box"/>
    <property type="match status" value="1"/>
</dbReference>
<protein>
    <submittedName>
        <fullName evidence="15">Uncharacterized protein</fullName>
    </submittedName>
</protein>
<dbReference type="Pfam" id="PF00271">
    <property type="entry name" value="Helicase_C"/>
    <property type="match status" value="1"/>
</dbReference>
<dbReference type="GO" id="GO:0005524">
    <property type="term" value="F:ATP binding"/>
    <property type="evidence" value="ECO:0007669"/>
    <property type="project" value="UniProtKB-KW"/>
</dbReference>
<dbReference type="Proteomes" id="UP000030651">
    <property type="component" value="Unassembled WGS sequence"/>
</dbReference>
<evidence type="ECO:0000313" key="16">
    <source>
        <dbReference type="Proteomes" id="UP000030651"/>
    </source>
</evidence>
<feature type="region of interest" description="Disordered" evidence="11">
    <location>
        <begin position="904"/>
        <end position="976"/>
    </location>
</feature>
<feature type="region of interest" description="Disordered" evidence="11">
    <location>
        <begin position="246"/>
        <end position="288"/>
    </location>
</feature>
<feature type="compositionally biased region" description="Basic and acidic residues" evidence="11">
    <location>
        <begin position="27"/>
        <end position="36"/>
    </location>
</feature>
<keyword evidence="9" id="KW-0067">ATP-binding</keyword>
<feature type="compositionally biased region" description="Acidic residues" evidence="11">
    <location>
        <begin position="275"/>
        <end position="286"/>
    </location>
</feature>
<dbReference type="PROSITE" id="PS01360">
    <property type="entry name" value="ZF_MYND_1"/>
    <property type="match status" value="1"/>
</dbReference>
<dbReference type="PANTHER" id="PTHR45626:SF16">
    <property type="entry name" value="ATP-DEPENDENT HELICASE ULS1"/>
    <property type="match status" value="1"/>
</dbReference>
<evidence type="ECO:0000256" key="2">
    <source>
        <dbReference type="ARBA" id="ARBA00007025"/>
    </source>
</evidence>
<evidence type="ECO:0000313" key="15">
    <source>
        <dbReference type="EMBL" id="ETS82076.1"/>
    </source>
</evidence>
<evidence type="ECO:0000256" key="5">
    <source>
        <dbReference type="ARBA" id="ARBA00022771"/>
    </source>
</evidence>
<dbReference type="Gene3D" id="3.40.50.10810">
    <property type="entry name" value="Tandem AAA-ATPase domain"/>
    <property type="match status" value="1"/>
</dbReference>
<feature type="compositionally biased region" description="Polar residues" evidence="11">
    <location>
        <begin position="90"/>
        <end position="100"/>
    </location>
</feature>
<keyword evidence="5 10" id="KW-0863">Zinc-finger</keyword>
<evidence type="ECO:0000256" key="1">
    <source>
        <dbReference type="ARBA" id="ARBA00004123"/>
    </source>
</evidence>
<dbReference type="HOGENOM" id="CLU_000315_2_0_1"/>
<feature type="compositionally biased region" description="Polar residues" evidence="11">
    <location>
        <begin position="921"/>
        <end position="931"/>
    </location>
</feature>
<dbReference type="GO" id="GO:0005634">
    <property type="term" value="C:nucleus"/>
    <property type="evidence" value="ECO:0007669"/>
    <property type="project" value="UniProtKB-SubCell"/>
</dbReference>
<dbReference type="CDD" id="cd18008">
    <property type="entry name" value="DEXDc_SHPRH-like"/>
    <property type="match status" value="1"/>
</dbReference>
<dbReference type="GO" id="GO:0008270">
    <property type="term" value="F:zinc ion binding"/>
    <property type="evidence" value="ECO:0007669"/>
    <property type="project" value="UniProtKB-KW"/>
</dbReference>
<feature type="compositionally biased region" description="Basic and acidic residues" evidence="11">
    <location>
        <begin position="1"/>
        <end position="13"/>
    </location>
</feature>
<dbReference type="STRING" id="1229662.W3XA75"/>
<keyword evidence="4" id="KW-0547">Nucleotide-binding</keyword>
<dbReference type="GO" id="GO:0000724">
    <property type="term" value="P:double-strand break repair via homologous recombination"/>
    <property type="evidence" value="ECO:0007669"/>
    <property type="project" value="TreeGrafter"/>
</dbReference>
<evidence type="ECO:0000256" key="7">
    <source>
        <dbReference type="ARBA" id="ARBA00022806"/>
    </source>
</evidence>